<dbReference type="InterPro" id="IPR050680">
    <property type="entry name" value="YpeA/RimI_acetyltransf"/>
</dbReference>
<evidence type="ECO:0000256" key="1">
    <source>
        <dbReference type="ARBA" id="ARBA00022679"/>
    </source>
</evidence>
<evidence type="ECO:0000313" key="4">
    <source>
        <dbReference type="EMBL" id="GAA1522071.1"/>
    </source>
</evidence>
<dbReference type="Pfam" id="PF24553">
    <property type="entry name" value="Rv0428c_C"/>
    <property type="match status" value="1"/>
</dbReference>
<sequence length="303" mass="32840">MRRIVGQRGDRPLYSDILGRLVEITETHLTVRGRTGAVRVPIAEIHRAKPVPDRRRLTPTESLEVAAAAGWPAGERDQLGDWLLRATDGWTMRGNSALPVGDPDLPLPDAVDAVSRWYEQRALPPAMSVPLPLFQRIDDELDRRGWTPMPLTLLMTARLADLPAAADPQVTLDASPSDEWLTAVAGRKGPLPPSARGVLTGVAAVRFASLRDPAGALLATGRGCVADPDGRWLGLSLIGTDEHARRQGLARRVLGTLTAWAMEAGATDAYLQVEQRNTGAVALYEKLGFTTHHVYQTRVLPTG</sequence>
<dbReference type="InterPro" id="IPR016181">
    <property type="entry name" value="Acyl_CoA_acyltransferase"/>
</dbReference>
<dbReference type="PROSITE" id="PS51186">
    <property type="entry name" value="GNAT"/>
    <property type="match status" value="1"/>
</dbReference>
<dbReference type="Proteomes" id="UP001501470">
    <property type="component" value="Unassembled WGS sequence"/>
</dbReference>
<proteinExistence type="predicted"/>
<protein>
    <submittedName>
        <fullName evidence="4">GNAT family N-acetyltransferase</fullName>
    </submittedName>
</protein>
<keyword evidence="2" id="KW-0012">Acyltransferase</keyword>
<dbReference type="InterPro" id="IPR000182">
    <property type="entry name" value="GNAT_dom"/>
</dbReference>
<dbReference type="EMBL" id="BAAAQD010000008">
    <property type="protein sequence ID" value="GAA1522071.1"/>
    <property type="molecule type" value="Genomic_DNA"/>
</dbReference>
<reference evidence="4 5" key="1">
    <citation type="journal article" date="2019" name="Int. J. Syst. Evol. Microbiol.">
        <title>The Global Catalogue of Microorganisms (GCM) 10K type strain sequencing project: providing services to taxonomists for standard genome sequencing and annotation.</title>
        <authorList>
            <consortium name="The Broad Institute Genomics Platform"/>
            <consortium name="The Broad Institute Genome Sequencing Center for Infectious Disease"/>
            <person name="Wu L."/>
            <person name="Ma J."/>
        </authorList>
    </citation>
    <scope>NUCLEOTIDE SEQUENCE [LARGE SCALE GENOMIC DNA]</scope>
    <source>
        <strain evidence="4 5">JCM 15933</strain>
    </source>
</reference>
<evidence type="ECO:0000256" key="2">
    <source>
        <dbReference type="ARBA" id="ARBA00023315"/>
    </source>
</evidence>
<accession>A0ABN2ALP0</accession>
<evidence type="ECO:0000259" key="3">
    <source>
        <dbReference type="PROSITE" id="PS51186"/>
    </source>
</evidence>
<comment type="caution">
    <text evidence="4">The sequence shown here is derived from an EMBL/GenBank/DDBJ whole genome shotgun (WGS) entry which is preliminary data.</text>
</comment>
<organism evidence="4 5">
    <name type="scientific">Dactylosporangium maewongense</name>
    <dbReference type="NCBI Taxonomy" id="634393"/>
    <lineage>
        <taxon>Bacteria</taxon>
        <taxon>Bacillati</taxon>
        <taxon>Actinomycetota</taxon>
        <taxon>Actinomycetes</taxon>
        <taxon>Micromonosporales</taxon>
        <taxon>Micromonosporaceae</taxon>
        <taxon>Dactylosporangium</taxon>
    </lineage>
</organism>
<dbReference type="CDD" id="cd04301">
    <property type="entry name" value="NAT_SF"/>
    <property type="match status" value="1"/>
</dbReference>
<dbReference type="PANTHER" id="PTHR43420:SF12">
    <property type="entry name" value="N-ACETYLTRANSFERASE DOMAIN-CONTAINING PROTEIN"/>
    <property type="match status" value="1"/>
</dbReference>
<dbReference type="InterPro" id="IPR056935">
    <property type="entry name" value="Rv0428c-like_C"/>
</dbReference>
<gene>
    <name evidence="4" type="ORF">GCM10009827_042650</name>
</gene>
<evidence type="ECO:0000313" key="5">
    <source>
        <dbReference type="Proteomes" id="UP001501470"/>
    </source>
</evidence>
<keyword evidence="5" id="KW-1185">Reference proteome</keyword>
<keyword evidence="1" id="KW-0808">Transferase</keyword>
<name>A0ABN2ALP0_9ACTN</name>
<feature type="domain" description="N-acetyltransferase" evidence="3">
    <location>
        <begin position="149"/>
        <end position="303"/>
    </location>
</feature>
<dbReference type="Gene3D" id="3.40.630.30">
    <property type="match status" value="1"/>
</dbReference>
<dbReference type="SUPFAM" id="SSF55729">
    <property type="entry name" value="Acyl-CoA N-acyltransferases (Nat)"/>
    <property type="match status" value="1"/>
</dbReference>
<dbReference type="PANTHER" id="PTHR43420">
    <property type="entry name" value="ACETYLTRANSFERASE"/>
    <property type="match status" value="1"/>
</dbReference>